<reference evidence="2" key="1">
    <citation type="submission" date="2021-01" db="EMBL/GenBank/DDBJ databases">
        <authorList>
            <consortium name="Genoscope - CEA"/>
            <person name="William W."/>
        </authorList>
    </citation>
    <scope>NUCLEOTIDE SEQUENCE</scope>
</reference>
<evidence type="ECO:0000313" key="3">
    <source>
        <dbReference type="Proteomes" id="UP000683925"/>
    </source>
</evidence>
<dbReference type="GO" id="GO:0016226">
    <property type="term" value="P:iron-sulfur cluster assembly"/>
    <property type="evidence" value="ECO:0007669"/>
    <property type="project" value="TreeGrafter"/>
</dbReference>
<sequence length="559" mass="65429">MEMSNYIWRCQDHNELVVFLARSISEKKTIRLCHKCVIDKKQNLKLTNLILIDDAKKYLQETKAGIIEERESLNKYNIGILNDIKDSLGNLAQNFNLLIDKIKVNIDSGIKTIEASSMQFQKELTDISLDQIENINIDKSSILYQFINNKELQDIIQSQIGNLFNVQLLQKCQQLVQCLKFGEQRETLNQLFNLGSFIDQLTYLKTDWRCDKRQQEIVFVDLSQQKSIHNRLACLESVPEYPIQYTNLELLQQKWQKYTEQALKLFNFQQSNTQSKQEQVVRQLKEFREIVLKLFEQLTESIQSKVALENDDLKHHHILFQKTWQALSKENLINIVDLMSSQNKLALVDQMIEQEFQSKDQAIDSMIYVQMQQLQNLINSTFPYQITSNGKSFVANEKVDKNNINVESQIQKSLSLQSVILILSLQINKQIIPSIFKPFTYEIVSQISESSKCRAFAFNYDSSILIAGLEGGLIKVFEFNVGQIKEIQQFKDHSSYIQSLYFMQNSSSFISAGNDKQIIVWRMNNQKEWQSYQKLEGHTDRVNCLIMNKSRRLYHIWQF</sequence>
<accession>A0A8S1WDJ9</accession>
<comment type="caution">
    <text evidence="2">The sequence shown here is derived from an EMBL/GenBank/DDBJ whole genome shotgun (WGS) entry which is preliminary data.</text>
</comment>
<dbReference type="PANTHER" id="PTHR19920">
    <property type="entry name" value="WD40 PROTEIN CIAO1"/>
    <property type="match status" value="1"/>
</dbReference>
<dbReference type="PROSITE" id="PS50082">
    <property type="entry name" value="WD_REPEATS_2"/>
    <property type="match status" value="1"/>
</dbReference>
<protein>
    <recommendedName>
        <fullName evidence="4">Anaphase-promoting complex subunit 4 WD40 domain-containing protein</fullName>
    </recommendedName>
</protein>
<feature type="repeat" description="WD" evidence="1">
    <location>
        <begin position="490"/>
        <end position="531"/>
    </location>
</feature>
<evidence type="ECO:0000313" key="2">
    <source>
        <dbReference type="EMBL" id="CAD8187193.1"/>
    </source>
</evidence>
<dbReference type="AlphaFoldDB" id="A0A8S1WDJ9"/>
<dbReference type="EMBL" id="CAJJDP010000088">
    <property type="protein sequence ID" value="CAD8187193.1"/>
    <property type="molecule type" value="Genomic_DNA"/>
</dbReference>
<evidence type="ECO:0000256" key="1">
    <source>
        <dbReference type="PROSITE-ProRule" id="PRU00221"/>
    </source>
</evidence>
<dbReference type="SMART" id="SM00320">
    <property type="entry name" value="WD40"/>
    <property type="match status" value="2"/>
</dbReference>
<dbReference type="Proteomes" id="UP000683925">
    <property type="component" value="Unassembled WGS sequence"/>
</dbReference>
<proteinExistence type="predicted"/>
<dbReference type="GO" id="GO:0097361">
    <property type="term" value="C:cytosolic [4Fe-4S] assembly targeting complex"/>
    <property type="evidence" value="ECO:0007669"/>
    <property type="project" value="TreeGrafter"/>
</dbReference>
<organism evidence="2 3">
    <name type="scientific">Paramecium octaurelia</name>
    <dbReference type="NCBI Taxonomy" id="43137"/>
    <lineage>
        <taxon>Eukaryota</taxon>
        <taxon>Sar</taxon>
        <taxon>Alveolata</taxon>
        <taxon>Ciliophora</taxon>
        <taxon>Intramacronucleata</taxon>
        <taxon>Oligohymenophorea</taxon>
        <taxon>Peniculida</taxon>
        <taxon>Parameciidae</taxon>
        <taxon>Paramecium</taxon>
    </lineage>
</organism>
<dbReference type="Pfam" id="PF00400">
    <property type="entry name" value="WD40"/>
    <property type="match status" value="1"/>
</dbReference>
<dbReference type="InterPro" id="IPR001680">
    <property type="entry name" value="WD40_rpt"/>
</dbReference>
<keyword evidence="1" id="KW-0853">WD repeat</keyword>
<gene>
    <name evidence="2" type="ORF">POCTA_138.1.T0890156</name>
</gene>
<evidence type="ECO:0008006" key="4">
    <source>
        <dbReference type="Google" id="ProtNLM"/>
    </source>
</evidence>
<dbReference type="OrthoDB" id="30195at2759"/>
<dbReference type="PANTHER" id="PTHR19920:SF0">
    <property type="entry name" value="CYTOSOLIC IRON-SULFUR PROTEIN ASSEMBLY PROTEIN CIAO1-RELATED"/>
    <property type="match status" value="1"/>
</dbReference>
<dbReference type="PROSITE" id="PS50294">
    <property type="entry name" value="WD_REPEATS_REGION"/>
    <property type="match status" value="1"/>
</dbReference>
<keyword evidence="3" id="KW-1185">Reference proteome</keyword>
<name>A0A8S1WDJ9_PAROT</name>
<dbReference type="OMA" id="TIRLCHK"/>